<name>A0A368EM70_9PROT</name>
<dbReference type="SUPFAM" id="SSF54211">
    <property type="entry name" value="Ribosomal protein S5 domain 2-like"/>
    <property type="match status" value="1"/>
</dbReference>
<dbReference type="AlphaFoldDB" id="A0A368EM70"/>
<dbReference type="Gene3D" id="3.30.230.10">
    <property type="match status" value="1"/>
</dbReference>
<protein>
    <submittedName>
        <fullName evidence="1">DNA repair protein RadA</fullName>
    </submittedName>
</protein>
<comment type="caution">
    <text evidence="1">The sequence shown here is derived from an EMBL/GenBank/DDBJ whole genome shotgun (WGS) entry which is preliminary data.</text>
</comment>
<dbReference type="GO" id="GO:0005829">
    <property type="term" value="C:cytosol"/>
    <property type="evidence" value="ECO:0007669"/>
    <property type="project" value="TreeGrafter"/>
</dbReference>
<dbReference type="GO" id="GO:0000725">
    <property type="term" value="P:recombinational repair"/>
    <property type="evidence" value="ECO:0007669"/>
    <property type="project" value="TreeGrafter"/>
</dbReference>
<reference evidence="1 2" key="1">
    <citation type="journal article" date="2018" name="Microbiome">
        <title>Fine metagenomic profile of the Mediterranean stratified and mixed water columns revealed by assembly and recruitment.</title>
        <authorList>
            <person name="Haro-Moreno J.M."/>
            <person name="Lopez-Perez M."/>
            <person name="De La Torre J.R."/>
            <person name="Picazo A."/>
            <person name="Camacho A."/>
            <person name="Rodriguez-Valera F."/>
        </authorList>
    </citation>
    <scope>NUCLEOTIDE SEQUENCE [LARGE SCALE GENOMIC DNA]</scope>
    <source>
        <strain evidence="1">MED-G50</strain>
    </source>
</reference>
<feature type="non-terminal residue" evidence="1">
    <location>
        <position position="1"/>
    </location>
</feature>
<dbReference type="Proteomes" id="UP000252289">
    <property type="component" value="Unassembled WGS sequence"/>
</dbReference>
<dbReference type="InterPro" id="IPR020568">
    <property type="entry name" value="Ribosomal_Su5_D2-typ_SF"/>
</dbReference>
<proteinExistence type="predicted"/>
<gene>
    <name evidence="1" type="ORF">DBW64_03720</name>
</gene>
<evidence type="ECO:0000313" key="2">
    <source>
        <dbReference type="Proteomes" id="UP000252289"/>
    </source>
</evidence>
<dbReference type="InterPro" id="IPR014721">
    <property type="entry name" value="Ribsml_uS5_D2-typ_fold_subgr"/>
</dbReference>
<accession>A0A368EM70</accession>
<sequence>PSSLATPRRAVVGWDSNRLSMVLAVLEARCGLSFAGRDVFLNIAGGLKINEPAADLAVAAALISSICNQPLAPNSVTFGEISLSGAIRPVSQTGLRLKEAAKLGFHTANTALPANIEKPPLEVNNLEKLADLLKQMNITPAAESC</sequence>
<dbReference type="Pfam" id="PF13541">
    <property type="entry name" value="ChlI"/>
    <property type="match status" value="1"/>
</dbReference>
<evidence type="ECO:0000313" key="1">
    <source>
        <dbReference type="EMBL" id="RCL84370.1"/>
    </source>
</evidence>
<dbReference type="PANTHER" id="PTHR32472:SF10">
    <property type="entry name" value="DNA REPAIR PROTEIN RADA-LIKE PROTEIN"/>
    <property type="match status" value="1"/>
</dbReference>
<dbReference type="EMBL" id="QOQK01000015">
    <property type="protein sequence ID" value="RCL84370.1"/>
    <property type="molecule type" value="Genomic_DNA"/>
</dbReference>
<organism evidence="1 2">
    <name type="scientific">PS1 clade bacterium</name>
    <dbReference type="NCBI Taxonomy" id="2175152"/>
    <lineage>
        <taxon>Bacteria</taxon>
        <taxon>Pseudomonadati</taxon>
        <taxon>Pseudomonadota</taxon>
        <taxon>Alphaproteobacteria</taxon>
        <taxon>PS1 clade</taxon>
    </lineage>
</organism>
<dbReference type="PANTHER" id="PTHR32472">
    <property type="entry name" value="DNA REPAIR PROTEIN RADA"/>
    <property type="match status" value="1"/>
</dbReference>